<keyword evidence="2" id="KW-0732">Signal</keyword>
<evidence type="ECO:0000256" key="1">
    <source>
        <dbReference type="ARBA" id="ARBA00007613"/>
    </source>
</evidence>
<feature type="signal peptide" evidence="2">
    <location>
        <begin position="1"/>
        <end position="24"/>
    </location>
</feature>
<gene>
    <name evidence="3" type="primary">cusC</name>
    <name evidence="3" type="ORF">DOFOFD_01930</name>
</gene>
<reference evidence="3 4" key="1">
    <citation type="submission" date="2023-10" db="EMBL/GenBank/DDBJ databases">
        <title>Sorlinia euscelidii gen. nov., sp. nov., an acetic acid bacteria isolated from the gut of Euscelidius variegatus emitter.</title>
        <authorList>
            <person name="Michoud G."/>
            <person name="Marasco R."/>
            <person name="Seferji K."/>
            <person name="Gonella E."/>
            <person name="Garuglieri E."/>
            <person name="Alma A."/>
            <person name="Mapelli F."/>
            <person name="Borin S."/>
            <person name="Daffonchio D."/>
            <person name="Crotti E."/>
        </authorList>
    </citation>
    <scope>NUCLEOTIDE SEQUENCE [LARGE SCALE GENOMIC DNA]</scope>
    <source>
        <strain evidence="3 4">EV16P</strain>
    </source>
</reference>
<dbReference type="Pfam" id="PF02321">
    <property type="entry name" value="OEP"/>
    <property type="match status" value="2"/>
</dbReference>
<feature type="chain" id="PRO_5044989590" evidence="2">
    <location>
        <begin position="25"/>
        <end position="517"/>
    </location>
</feature>
<dbReference type="InterPro" id="IPR010131">
    <property type="entry name" value="MdtP/NodT-like"/>
</dbReference>
<dbReference type="PROSITE" id="PS51257">
    <property type="entry name" value="PROKAR_LIPOPROTEIN"/>
    <property type="match status" value="1"/>
</dbReference>
<comment type="similarity">
    <text evidence="1 2">Belongs to the outer membrane factor (OMF) (TC 1.B.17) family.</text>
</comment>
<keyword evidence="2" id="KW-0564">Palmitate</keyword>
<dbReference type="SUPFAM" id="SSF56954">
    <property type="entry name" value="Outer membrane efflux proteins (OEP)"/>
    <property type="match status" value="1"/>
</dbReference>
<dbReference type="NCBIfam" id="TIGR01845">
    <property type="entry name" value="outer_NodT"/>
    <property type="match status" value="1"/>
</dbReference>
<dbReference type="InterPro" id="IPR003423">
    <property type="entry name" value="OMP_efflux"/>
</dbReference>
<keyword evidence="2" id="KW-1134">Transmembrane beta strand</keyword>
<accession>A0ABU7U028</accession>
<evidence type="ECO:0000313" key="4">
    <source>
        <dbReference type="Proteomes" id="UP001312908"/>
    </source>
</evidence>
<proteinExistence type="inferred from homology"/>
<comment type="caution">
    <text evidence="3">The sequence shown here is derived from an EMBL/GenBank/DDBJ whole genome shotgun (WGS) entry which is preliminary data.</text>
</comment>
<dbReference type="PANTHER" id="PTHR30203">
    <property type="entry name" value="OUTER MEMBRANE CATION EFFLUX PROTEIN"/>
    <property type="match status" value="1"/>
</dbReference>
<dbReference type="Proteomes" id="UP001312908">
    <property type="component" value="Unassembled WGS sequence"/>
</dbReference>
<evidence type="ECO:0000256" key="2">
    <source>
        <dbReference type="RuleBase" id="RU362097"/>
    </source>
</evidence>
<dbReference type="Gene3D" id="1.20.1600.10">
    <property type="entry name" value="Outer membrane efflux proteins (OEP)"/>
    <property type="match status" value="1"/>
</dbReference>
<protein>
    <submittedName>
        <fullName evidence="3">Cation efflux system protein CusC</fullName>
    </submittedName>
</protein>
<keyword evidence="2" id="KW-0449">Lipoprotein</keyword>
<keyword evidence="2" id="KW-0812">Transmembrane</keyword>
<dbReference type="EMBL" id="JAWJZY010000001">
    <property type="protein sequence ID" value="MEE8657773.1"/>
    <property type="molecule type" value="Genomic_DNA"/>
</dbReference>
<comment type="subcellular location">
    <subcellularLocation>
        <location evidence="2">Cell membrane</location>
        <topology evidence="2">Lipid-anchor</topology>
    </subcellularLocation>
</comment>
<evidence type="ECO:0000313" key="3">
    <source>
        <dbReference type="EMBL" id="MEE8657773.1"/>
    </source>
</evidence>
<keyword evidence="2" id="KW-0472">Membrane</keyword>
<dbReference type="Gene3D" id="2.20.200.10">
    <property type="entry name" value="Outer membrane efflux proteins (OEP)"/>
    <property type="match status" value="1"/>
</dbReference>
<name>A0ABU7U028_9PROT</name>
<sequence>MTMRARHRKGFASLILASALGLTACTVGPDYKPDKMELPDRFTEAPHQATPADIAANEAALRNWWAAFGDPTLTDLVQRAITGNYDLKIADQRIIAERALRQRVASSWYPQLDINAGGGTNRYSIAIGNWPLRPGNPANHPQASVLTYGATASWEIDVFGRIRREVEASDRAIDASIEARRATLMVLLSSVARNYIFLRGTQLKLSIVMANVVRAEDALRVTQQLYHEGVSNTLQIAQAQSERDRERAELEPLQLKCEKLIHAISVLLGEMPGELRARLDIPMETLHRRQSWYLLPRVPTLPATLPSIVVANRPDIRQAEREYAEATAEIGVAVAQLYPQFSIPLTFNPSASAMYQAFQINAMSWSALLMASLPVMHGGRLTAQIAAARARAEASRQAYRKSVLTGFQEVEDAFSSWTHDAQWVTKLHRAARESAIASDRARRLHAAGLIDFLNVLATQQAMLDAQNREADARIANVLDAVDLYVAIGAGWQDNALRNTQLPVSVTKQNALSRAFSR</sequence>
<organism evidence="3 4">
    <name type="scientific">Sorlinia euscelidii</name>
    <dbReference type="NCBI Taxonomy" id="3081148"/>
    <lineage>
        <taxon>Bacteria</taxon>
        <taxon>Pseudomonadati</taxon>
        <taxon>Pseudomonadota</taxon>
        <taxon>Alphaproteobacteria</taxon>
        <taxon>Acetobacterales</taxon>
        <taxon>Acetobacteraceae</taxon>
        <taxon>Sorlinia</taxon>
    </lineage>
</organism>
<keyword evidence="4" id="KW-1185">Reference proteome</keyword>
<dbReference type="PANTHER" id="PTHR30203:SF25">
    <property type="entry name" value="OUTER MEMBRANE PROTEIN-RELATED"/>
    <property type="match status" value="1"/>
</dbReference>